<proteinExistence type="predicted"/>
<keyword evidence="4" id="KW-1185">Reference proteome</keyword>
<feature type="domain" description="PDZ" evidence="2">
    <location>
        <begin position="683"/>
        <end position="756"/>
    </location>
</feature>
<comment type="caution">
    <text evidence="3">The sequence shown here is derived from an EMBL/GenBank/DDBJ whole genome shotgun (WGS) entry which is preliminary data.</text>
</comment>
<dbReference type="PANTHER" id="PTHR36453">
    <property type="entry name" value="SECRETED PROTEIN-RELATED"/>
    <property type="match status" value="1"/>
</dbReference>
<dbReference type="PANTHER" id="PTHR36453:SF1">
    <property type="entry name" value="RIGHT HANDED BETA HELIX DOMAIN-CONTAINING PROTEIN"/>
    <property type="match status" value="1"/>
</dbReference>
<evidence type="ECO:0000313" key="4">
    <source>
        <dbReference type="Proteomes" id="UP001200145"/>
    </source>
</evidence>
<protein>
    <submittedName>
        <fullName evidence="3">PDZ domain-containing protein</fullName>
    </submittedName>
</protein>
<organism evidence="3 4">
    <name type="scientific">Flavihumibacter fluminis</name>
    <dbReference type="NCBI Taxonomy" id="2909236"/>
    <lineage>
        <taxon>Bacteria</taxon>
        <taxon>Pseudomonadati</taxon>
        <taxon>Bacteroidota</taxon>
        <taxon>Chitinophagia</taxon>
        <taxon>Chitinophagales</taxon>
        <taxon>Chitinophagaceae</taxon>
        <taxon>Flavihumibacter</taxon>
    </lineage>
</organism>
<dbReference type="SUPFAM" id="SSF51126">
    <property type="entry name" value="Pectin lyase-like"/>
    <property type="match status" value="1"/>
</dbReference>
<dbReference type="SUPFAM" id="SSF50156">
    <property type="entry name" value="PDZ domain-like"/>
    <property type="match status" value="1"/>
</dbReference>
<dbReference type="SMART" id="SM00228">
    <property type="entry name" value="PDZ"/>
    <property type="match status" value="1"/>
</dbReference>
<dbReference type="Pfam" id="PF13180">
    <property type="entry name" value="PDZ_2"/>
    <property type="match status" value="1"/>
</dbReference>
<reference evidence="3 4" key="1">
    <citation type="submission" date="2022-01" db="EMBL/GenBank/DDBJ databases">
        <title>Flavihumibacter sp. nov., isolated from sediment of a river.</title>
        <authorList>
            <person name="Liu H."/>
        </authorList>
    </citation>
    <scope>NUCLEOTIDE SEQUENCE [LARGE SCALE GENOMIC DNA]</scope>
    <source>
        <strain evidence="3 4">RY-1</strain>
    </source>
</reference>
<evidence type="ECO:0000313" key="3">
    <source>
        <dbReference type="EMBL" id="MCF1714869.1"/>
    </source>
</evidence>
<dbReference type="PROSITE" id="PS50106">
    <property type="entry name" value="PDZ"/>
    <property type="match status" value="1"/>
</dbReference>
<feature type="signal peptide" evidence="1">
    <location>
        <begin position="1"/>
        <end position="26"/>
    </location>
</feature>
<dbReference type="Gene3D" id="2.160.20.10">
    <property type="entry name" value="Single-stranded right-handed beta-helix, Pectin lyase-like"/>
    <property type="match status" value="2"/>
</dbReference>
<evidence type="ECO:0000256" key="1">
    <source>
        <dbReference type="SAM" id="SignalP"/>
    </source>
</evidence>
<gene>
    <name evidence="3" type="ORF">L0U88_09545</name>
</gene>
<dbReference type="InterPro" id="IPR011050">
    <property type="entry name" value="Pectin_lyase_fold/virulence"/>
</dbReference>
<name>A0ABS9BGQ5_9BACT</name>
<dbReference type="InterPro" id="IPR036034">
    <property type="entry name" value="PDZ_sf"/>
</dbReference>
<accession>A0ABS9BGQ5</accession>
<dbReference type="InterPro" id="IPR001478">
    <property type="entry name" value="PDZ"/>
</dbReference>
<feature type="chain" id="PRO_5045526356" evidence="1">
    <location>
        <begin position="27"/>
        <end position="789"/>
    </location>
</feature>
<dbReference type="Gene3D" id="2.30.42.10">
    <property type="match status" value="1"/>
</dbReference>
<sequence length="789" mass="88181">MKVKEKIVPFLTTAYCLALLNFSVWAQTSIYIAPNGSDRNSGTKEKPLKNLAAAISRISSAPSGPVHLILREGTYFLPKTIRITPAVLKEHVVKIMSAENEKVVISGAAPLSGNWTPESQGKWKTFIGKSKKVDQLFCEGRSLPMARFPNLDSSARFFKGTSADALQPERIKTWTNPAGGYIHALHQAEWGDLHFRILGKTGKDSLKMEGGWQNNRPSPMHRQHRFVENIWEELDAPGEWYYDSKSGFLYIIPPIGVNLSSTRFSISQLDELFHIEGTAQKPVKNLTISGLTLTGTNRTFMHNREPLLRSDWTINRGAALYIEGTEDIRIERNEFTELGGHAIFFSRYNRRGQALSNHIHSIGGNGIAFVGDPGAVRSPLFRYEQTQTLEEMDLTPGPKSVHYPAECKVEDNLIHDIGTIEKQVAGVQISMSMDIWVQSNTIYNVPRAGINIGDGCWGGHIISQNDVFNTVQETGDHGAFNSWGRDRYWLPSIEAVDSLVEKHPQLPYLDIIKPITISNNRFHCAHGWDIDLDDGSSRYRIYNNICLNGGLKLREGFDRVVSNNFIINNTFHPHVWYASSKDVFTRNIVTTAYAPIRVRNWGLKVDSNFFIHPQGLQEARKLHTDANSMSGDPLFIKPQEGNYGLLPNSPVFALGIQSIDQNQFGVRSAELKRMALQPPVLPVLFLQKETSTDIMTWLGASVKNIETLGEQSASGATDRNGVLLVEVPKGSQAASNKLEAGDIILAINGQAVNNLTDLFTAMQQNSWQGQVELKLLHHQQILQRRVQLK</sequence>
<dbReference type="Proteomes" id="UP001200145">
    <property type="component" value="Unassembled WGS sequence"/>
</dbReference>
<dbReference type="SMART" id="SM00710">
    <property type="entry name" value="PbH1"/>
    <property type="match status" value="7"/>
</dbReference>
<dbReference type="RefSeq" id="WP_234865821.1">
    <property type="nucleotide sequence ID" value="NZ_JAKEVY010000002.1"/>
</dbReference>
<dbReference type="EMBL" id="JAKEVY010000002">
    <property type="protein sequence ID" value="MCF1714869.1"/>
    <property type="molecule type" value="Genomic_DNA"/>
</dbReference>
<dbReference type="InterPro" id="IPR012334">
    <property type="entry name" value="Pectin_lyas_fold"/>
</dbReference>
<keyword evidence="1" id="KW-0732">Signal</keyword>
<dbReference type="InterPro" id="IPR006626">
    <property type="entry name" value="PbH1"/>
</dbReference>
<evidence type="ECO:0000259" key="2">
    <source>
        <dbReference type="PROSITE" id="PS50106"/>
    </source>
</evidence>